<name>A0AAN1VSP9_TETHN</name>
<feature type="transmembrane region" description="Helical" evidence="2">
    <location>
        <begin position="173"/>
        <end position="192"/>
    </location>
</feature>
<evidence type="ECO:0000256" key="1">
    <source>
        <dbReference type="SAM" id="MobiDB-lite"/>
    </source>
</evidence>
<keyword evidence="2" id="KW-0472">Membrane</keyword>
<dbReference type="KEGG" id="thl:TEH_20440"/>
<evidence type="ECO:0000313" key="3">
    <source>
        <dbReference type="EMBL" id="BAK95371.1"/>
    </source>
</evidence>
<gene>
    <name evidence="3" type="ordered locus">TEH_20440</name>
</gene>
<feature type="compositionally biased region" description="Basic and acidic residues" evidence="1">
    <location>
        <begin position="357"/>
        <end position="378"/>
    </location>
</feature>
<keyword evidence="2" id="KW-0812">Transmembrane</keyword>
<dbReference type="EMBL" id="AP012046">
    <property type="protein sequence ID" value="BAK95371.1"/>
    <property type="molecule type" value="Genomic_DNA"/>
</dbReference>
<organism evidence="3 4">
    <name type="scientific">Tetragenococcus halophilus (strain DSM 20338 / JCM 20259 / NCIMB 9735 / NBRC 12172)</name>
    <name type="common">Pediococcus halophilus</name>
    <dbReference type="NCBI Taxonomy" id="945021"/>
    <lineage>
        <taxon>Bacteria</taxon>
        <taxon>Bacillati</taxon>
        <taxon>Bacillota</taxon>
        <taxon>Bacilli</taxon>
        <taxon>Lactobacillales</taxon>
        <taxon>Enterococcaceae</taxon>
        <taxon>Tetragenococcus</taxon>
    </lineage>
</organism>
<dbReference type="Proteomes" id="UP000002663">
    <property type="component" value="Chromosome"/>
</dbReference>
<proteinExistence type="predicted"/>
<keyword evidence="2" id="KW-1133">Transmembrane helix</keyword>
<feature type="region of interest" description="Disordered" evidence="1">
    <location>
        <begin position="357"/>
        <end position="399"/>
    </location>
</feature>
<sequence length="399" mass="47874">MVYVKFQTKHIRLKRLVSSRKFYTLHEADRQLKSLEQRLSKKNDSLILMLYEQQECFFRSAFELNNDKSSNLLLLLQHLLATEFPEVNEEEKETLFHRVSEAYQNENEESSKTHELSETIEKKKKMVDRNIKNIFQKWIQKFSPMKYFKQQPAKKLVGFFFWKNLSKRKWMKFVGSLCLIGLLSFLFMYFSIAETKENKSYETLVKEESYEQAFEKYPKKEQELVTMLYQKEDERHLKQMATKHDSPLAAFYTYFLNANWEEVVKIEGITQNATVQTMRGYAYLQLNRLEEAELINQEIHSQTLTEQIDRYKKEKAYDALQNQDLKQAEAVNNEIKDKQLTEDIQVAKSMMNLIDKYEQDEKNDKLSDQERKEARENLELWQRNMKQIGEQKNNENDNP</sequence>
<protein>
    <submittedName>
        <fullName evidence="3">Uncharacterized protein</fullName>
    </submittedName>
</protein>
<evidence type="ECO:0000256" key="2">
    <source>
        <dbReference type="SAM" id="Phobius"/>
    </source>
</evidence>
<accession>A0AAN1VSP9</accession>
<evidence type="ECO:0000313" key="4">
    <source>
        <dbReference type="Proteomes" id="UP000002663"/>
    </source>
</evidence>
<reference evidence="3 4" key="1">
    <citation type="submission" date="2011-01" db="EMBL/GenBank/DDBJ databases">
        <title>Whole genome sequence of Tetragenococcus halophilus NBRC 12172.</title>
        <authorList>
            <person name="Nakazawa H."/>
            <person name="Omata S."/>
            <person name="Koga C."/>
            <person name="Watanabe Y."/>
            <person name="Katano Y."/>
            <person name="Ito N."/>
            <person name="Tsukatani N."/>
            <person name="Ankai A."/>
            <person name="Oguchi A."/>
            <person name="Fukui S."/>
            <person name="Yashiro I."/>
            <person name="Kamata S."/>
            <person name="Hashimoto Y."/>
            <person name="Yamazaki J."/>
            <person name="Taguchi H."/>
            <person name="Tanaka A."/>
            <person name="Koyama T."/>
            <person name="Ichige A."/>
            <person name="Hanya Y."/>
            <person name="Tanikawa S."/>
            <person name="Yamazaki S."/>
            <person name="Fujita N."/>
        </authorList>
    </citation>
    <scope>NUCLEOTIDE SEQUENCE [LARGE SCALE GENOMIC DNA]</scope>
    <source>
        <strain evidence="4">DSM 20338 / JCM 20259 / NCIMB 9735 / NBRC 12172</strain>
    </source>
</reference>
<dbReference type="AlphaFoldDB" id="A0AAN1VSP9"/>